<dbReference type="PANTHER" id="PTHR10491:SF4">
    <property type="entry name" value="METHIONINE ADENOSYLTRANSFERASE 2 SUBUNIT BETA"/>
    <property type="match status" value="1"/>
</dbReference>
<dbReference type="Pfam" id="PF00908">
    <property type="entry name" value="dTDP_sugar_isom"/>
    <property type="match status" value="1"/>
</dbReference>
<dbReference type="CDD" id="cd05254">
    <property type="entry name" value="dTDP_HR_like_SDR_e"/>
    <property type="match status" value="1"/>
</dbReference>
<dbReference type="PANTHER" id="PTHR10491">
    <property type="entry name" value="DTDP-4-DEHYDRORHAMNOSE REDUCTASE"/>
    <property type="match status" value="1"/>
</dbReference>
<dbReference type="Proteomes" id="UP001162480">
    <property type="component" value="Chromosome 26"/>
</dbReference>
<dbReference type="InterPro" id="IPR011051">
    <property type="entry name" value="RmlC_Cupin_sf"/>
</dbReference>
<protein>
    <recommendedName>
        <fullName evidence="3">Methionine adenosyltransferase 2 subunit beta</fullName>
    </recommendedName>
    <alternativeName>
        <fullName evidence="4">Methionine adenosyltransferase II beta</fullName>
    </alternativeName>
</protein>
<evidence type="ECO:0000313" key="9">
    <source>
        <dbReference type="Proteomes" id="UP001162480"/>
    </source>
</evidence>
<name>A0AA36BWU9_OCTVU</name>
<evidence type="ECO:0000256" key="4">
    <source>
        <dbReference type="ARBA" id="ARBA00029977"/>
    </source>
</evidence>
<evidence type="ECO:0000256" key="6">
    <source>
        <dbReference type="ARBA" id="ARBA00046786"/>
    </source>
</evidence>
<accession>A0AA36BWU9</accession>
<dbReference type="InterPro" id="IPR000888">
    <property type="entry name" value="RmlC-like"/>
</dbReference>
<gene>
    <name evidence="8" type="ORF">OCTVUL_1B021279</name>
</gene>
<proteinExistence type="inferred from homology"/>
<comment type="similarity">
    <text evidence="2">Belongs to the dTDP-4-dehydrorhamnose reductase family. MAT2B subfamily.</text>
</comment>
<dbReference type="AlphaFoldDB" id="A0AA36BWU9"/>
<dbReference type="Gene3D" id="3.40.50.720">
    <property type="entry name" value="NAD(P)-binding Rossmann-like Domain"/>
    <property type="match status" value="1"/>
</dbReference>
<dbReference type="InterPro" id="IPR036291">
    <property type="entry name" value="NAD(P)-bd_dom_sf"/>
</dbReference>
<dbReference type="InterPro" id="IPR029903">
    <property type="entry name" value="RmlD-like-bd"/>
</dbReference>
<evidence type="ECO:0000313" key="8">
    <source>
        <dbReference type="EMBL" id="CAI9741287.1"/>
    </source>
</evidence>
<dbReference type="InterPro" id="IPR014710">
    <property type="entry name" value="RmlC-like_jellyroll"/>
</dbReference>
<dbReference type="Gene3D" id="2.60.120.10">
    <property type="entry name" value="Jelly Rolls"/>
    <property type="match status" value="1"/>
</dbReference>
<evidence type="ECO:0000256" key="2">
    <source>
        <dbReference type="ARBA" id="ARBA00008656"/>
    </source>
</evidence>
<feature type="domain" description="RmlD-like substrate binding" evidence="7">
    <location>
        <begin position="225"/>
        <end position="513"/>
    </location>
</feature>
<organism evidence="8 9">
    <name type="scientific">Octopus vulgaris</name>
    <name type="common">Common octopus</name>
    <dbReference type="NCBI Taxonomy" id="6645"/>
    <lineage>
        <taxon>Eukaryota</taxon>
        <taxon>Metazoa</taxon>
        <taxon>Spiralia</taxon>
        <taxon>Lophotrochozoa</taxon>
        <taxon>Mollusca</taxon>
        <taxon>Cephalopoda</taxon>
        <taxon>Coleoidea</taxon>
        <taxon>Octopodiformes</taxon>
        <taxon>Octopoda</taxon>
        <taxon>Incirrata</taxon>
        <taxon>Octopodidae</taxon>
        <taxon>Octopus</taxon>
    </lineage>
</organism>
<comment type="function">
    <text evidence="5">Regulatory subunit of S-adenosylmethionine synthetase 2, an enzyme that catalyzes the formation of S-adenosylmethionine from methionine and ATP. Regulates MAT2A catalytic activity by changing its kinetic properties, increasing its affinity for L-methionine. Can bind NADP (in vitro).</text>
</comment>
<dbReference type="GO" id="GO:0008831">
    <property type="term" value="F:dTDP-4-dehydrorhamnose reductase activity"/>
    <property type="evidence" value="ECO:0007669"/>
    <property type="project" value="TreeGrafter"/>
</dbReference>
<dbReference type="SUPFAM" id="SSF51735">
    <property type="entry name" value="NAD(P)-binding Rossmann-fold domains"/>
    <property type="match status" value="1"/>
</dbReference>
<dbReference type="Pfam" id="PF04321">
    <property type="entry name" value="RmlD_sub_bind"/>
    <property type="match status" value="1"/>
</dbReference>
<comment type="subunit">
    <text evidence="6">Heterotrimer; composed of a catalytic MAT2A homodimer that binds one regulatory MAT2B chain. Heterohexamer; composed of a central, catalytic MAT2A homotetramer flanked on either side by a regulatory MAT2B chain. NADP binding increases the affinity for MAT2A.</text>
</comment>
<dbReference type="GO" id="GO:0005829">
    <property type="term" value="C:cytosol"/>
    <property type="evidence" value="ECO:0007669"/>
    <property type="project" value="TreeGrafter"/>
</dbReference>
<sequence length="543" mass="61617">MEAPSMSSNMTIEVTSHKEKVSVVPQRGKEYCYYERMVEIFPTHVKDVYICCIKQFKDHRGMLCELFNMAKYPEEIKKFFPIQQITYVTNRKFAHRGLHIAAYSKLLTCIKGSVYDVVVDTRPDSSTYLQWVGVTLSEENGYQLLVPPDCGHGYLALEEGCAVVYCQGGYFLPSVPEKAVHLFDKAVSIDWPFIDQKSNFLISEKDSKVPFLEVDIEKFKPNRKRILIISSKGQVGSTFYRLLKECNDKYVVIGTCYTDNDPQHYKFDLEIAGKDPAYVNLLLDACKPHVVIVCGAMVNANLCESQTELAYLVNRDSIEQLGKQIKKRGAKLIFFSTNYIFSDPLKPDLPQDRIDMLANDIGLKEDAHPNSVNVYGKSKLASENIFQDDVTNVLIIRISGVFGPDSKKRNFVYQVIGNLLAGNKMMLLTDEIQCPVYTLDLCRATLELMEKNCSGIYHVAGPEAFNKYTFGVKIAKLFNLDASLLVPMSSEELKLPAKRPYFAALSTAKFRKEVPEFKFHNVSAAIRDWQSKENKNGKILPEF</sequence>
<dbReference type="GO" id="GO:0008830">
    <property type="term" value="F:dTDP-4-dehydrorhamnose 3,5-epimerase activity"/>
    <property type="evidence" value="ECO:0007669"/>
    <property type="project" value="InterPro"/>
</dbReference>
<comment type="pathway">
    <text evidence="1">Amino-acid biosynthesis; S-adenosyl-L-methionine biosynthesis; S-adenosyl-L-methionine from L-methionine: step 1/1.</text>
</comment>
<dbReference type="EMBL" id="OX597839">
    <property type="protein sequence ID" value="CAI9741287.1"/>
    <property type="molecule type" value="Genomic_DNA"/>
</dbReference>
<dbReference type="GO" id="GO:0019305">
    <property type="term" value="P:dTDP-rhamnose biosynthetic process"/>
    <property type="evidence" value="ECO:0007669"/>
    <property type="project" value="TreeGrafter"/>
</dbReference>
<evidence type="ECO:0000259" key="7">
    <source>
        <dbReference type="Pfam" id="PF04321"/>
    </source>
</evidence>
<evidence type="ECO:0000256" key="1">
    <source>
        <dbReference type="ARBA" id="ARBA00005224"/>
    </source>
</evidence>
<evidence type="ECO:0000256" key="3">
    <source>
        <dbReference type="ARBA" id="ARBA00021596"/>
    </source>
</evidence>
<reference evidence="8" key="1">
    <citation type="submission" date="2023-08" db="EMBL/GenBank/DDBJ databases">
        <authorList>
            <person name="Alioto T."/>
            <person name="Alioto T."/>
            <person name="Gomez Garrido J."/>
        </authorList>
    </citation>
    <scope>NUCLEOTIDE SEQUENCE</scope>
</reference>
<dbReference type="SUPFAM" id="SSF51182">
    <property type="entry name" value="RmlC-like cupins"/>
    <property type="match status" value="1"/>
</dbReference>
<evidence type="ECO:0000256" key="5">
    <source>
        <dbReference type="ARBA" id="ARBA00045998"/>
    </source>
</evidence>
<dbReference type="InterPro" id="IPR005913">
    <property type="entry name" value="dTDP_dehydrorham_reduct"/>
</dbReference>
<keyword evidence="9" id="KW-1185">Reference proteome</keyword>